<evidence type="ECO:0000313" key="3">
    <source>
        <dbReference type="Proteomes" id="UP001066276"/>
    </source>
</evidence>
<accession>A0AAV7QZE9</accession>
<dbReference type="EMBL" id="JANPWB010000010">
    <property type="protein sequence ID" value="KAJ1143833.1"/>
    <property type="molecule type" value="Genomic_DNA"/>
</dbReference>
<keyword evidence="3" id="KW-1185">Reference proteome</keyword>
<dbReference type="Proteomes" id="UP001066276">
    <property type="component" value="Chromosome 6"/>
</dbReference>
<reference evidence="2" key="1">
    <citation type="journal article" date="2022" name="bioRxiv">
        <title>Sequencing and chromosome-scale assembly of the giantPleurodeles waltlgenome.</title>
        <authorList>
            <person name="Brown T."/>
            <person name="Elewa A."/>
            <person name="Iarovenko S."/>
            <person name="Subramanian E."/>
            <person name="Araus A.J."/>
            <person name="Petzold A."/>
            <person name="Susuki M."/>
            <person name="Suzuki K.-i.T."/>
            <person name="Hayashi T."/>
            <person name="Toyoda A."/>
            <person name="Oliveira C."/>
            <person name="Osipova E."/>
            <person name="Leigh N.D."/>
            <person name="Simon A."/>
            <person name="Yun M.H."/>
        </authorList>
    </citation>
    <scope>NUCLEOTIDE SEQUENCE</scope>
    <source>
        <strain evidence="2">20211129_DDA</strain>
        <tissue evidence="2">Liver</tissue>
    </source>
</reference>
<evidence type="ECO:0000313" key="2">
    <source>
        <dbReference type="EMBL" id="KAJ1143833.1"/>
    </source>
</evidence>
<gene>
    <name evidence="2" type="ORF">NDU88_010135</name>
</gene>
<feature type="compositionally biased region" description="Basic and acidic residues" evidence="1">
    <location>
        <begin position="20"/>
        <end position="48"/>
    </location>
</feature>
<organism evidence="2 3">
    <name type="scientific">Pleurodeles waltl</name>
    <name type="common">Iberian ribbed newt</name>
    <dbReference type="NCBI Taxonomy" id="8319"/>
    <lineage>
        <taxon>Eukaryota</taxon>
        <taxon>Metazoa</taxon>
        <taxon>Chordata</taxon>
        <taxon>Craniata</taxon>
        <taxon>Vertebrata</taxon>
        <taxon>Euteleostomi</taxon>
        <taxon>Amphibia</taxon>
        <taxon>Batrachia</taxon>
        <taxon>Caudata</taxon>
        <taxon>Salamandroidea</taxon>
        <taxon>Salamandridae</taxon>
        <taxon>Pleurodelinae</taxon>
        <taxon>Pleurodeles</taxon>
    </lineage>
</organism>
<protein>
    <submittedName>
        <fullName evidence="2">Uncharacterized protein</fullName>
    </submittedName>
</protein>
<sequence length="67" mass="7698">MPCRHQHVPTINPEEEIPGSEERVRTYLEDSKDVEKTPEEQEHPEKRRYGQQKKGCGPKLQRGGTAA</sequence>
<proteinExistence type="predicted"/>
<comment type="caution">
    <text evidence="2">The sequence shown here is derived from an EMBL/GenBank/DDBJ whole genome shotgun (WGS) entry which is preliminary data.</text>
</comment>
<dbReference type="AlphaFoldDB" id="A0AAV7QZE9"/>
<feature type="region of interest" description="Disordered" evidence="1">
    <location>
        <begin position="1"/>
        <end position="67"/>
    </location>
</feature>
<evidence type="ECO:0000256" key="1">
    <source>
        <dbReference type="SAM" id="MobiDB-lite"/>
    </source>
</evidence>
<name>A0AAV7QZE9_PLEWA</name>